<comment type="caution">
    <text evidence="3">The sequence shown here is derived from an EMBL/GenBank/DDBJ whole genome shotgun (WGS) entry which is preliminary data.</text>
</comment>
<evidence type="ECO:0000313" key="3">
    <source>
        <dbReference type="EMBL" id="GCD98456.1"/>
    </source>
</evidence>
<evidence type="ECO:0000313" key="4">
    <source>
        <dbReference type="Proteomes" id="UP000286931"/>
    </source>
</evidence>
<feature type="domain" description="NmrA-like" evidence="2">
    <location>
        <begin position="2"/>
        <end position="223"/>
    </location>
</feature>
<dbReference type="PANTHER" id="PTHR43162:SF1">
    <property type="entry name" value="PRESTALK A DIFFERENTIATION PROTEIN A"/>
    <property type="match status" value="1"/>
</dbReference>
<dbReference type="SUPFAM" id="SSF51735">
    <property type="entry name" value="NAD(P)-binding Rossmann-fold domains"/>
    <property type="match status" value="1"/>
</dbReference>
<dbReference type="InterPro" id="IPR008030">
    <property type="entry name" value="NmrA-like"/>
</dbReference>
<dbReference type="Proteomes" id="UP000286931">
    <property type="component" value="Unassembled WGS sequence"/>
</dbReference>
<keyword evidence="4" id="KW-1185">Reference proteome</keyword>
<feature type="compositionally biased region" description="Low complexity" evidence="1">
    <location>
        <begin position="243"/>
        <end position="256"/>
    </location>
</feature>
<dbReference type="Gene3D" id="3.40.50.720">
    <property type="entry name" value="NAD(P)-binding Rossmann-like Domain"/>
    <property type="match status" value="1"/>
</dbReference>
<dbReference type="InterPro" id="IPR036291">
    <property type="entry name" value="NAD(P)-bd_dom_sf"/>
</dbReference>
<dbReference type="RefSeq" id="WP_174861453.1">
    <property type="nucleotide sequence ID" value="NZ_BIFH01000028.1"/>
</dbReference>
<name>A0A401YV57_9ACTN</name>
<evidence type="ECO:0000256" key="1">
    <source>
        <dbReference type="SAM" id="MobiDB-lite"/>
    </source>
</evidence>
<dbReference type="PANTHER" id="PTHR43162">
    <property type="match status" value="1"/>
</dbReference>
<dbReference type="Pfam" id="PF05368">
    <property type="entry name" value="NmrA"/>
    <property type="match status" value="1"/>
</dbReference>
<dbReference type="AlphaFoldDB" id="A0A401YV57"/>
<evidence type="ECO:0000259" key="2">
    <source>
        <dbReference type="Pfam" id="PF05368"/>
    </source>
</evidence>
<dbReference type="InterPro" id="IPR051604">
    <property type="entry name" value="Ergot_Alk_Oxidoreductase"/>
</dbReference>
<feature type="region of interest" description="Disordered" evidence="1">
    <location>
        <begin position="243"/>
        <end position="267"/>
    </location>
</feature>
<organism evidence="3 4">
    <name type="scientific">Embleya hyalina</name>
    <dbReference type="NCBI Taxonomy" id="516124"/>
    <lineage>
        <taxon>Bacteria</taxon>
        <taxon>Bacillati</taxon>
        <taxon>Actinomycetota</taxon>
        <taxon>Actinomycetes</taxon>
        <taxon>Kitasatosporales</taxon>
        <taxon>Streptomycetaceae</taxon>
        <taxon>Embleya</taxon>
    </lineage>
</organism>
<protein>
    <submittedName>
        <fullName evidence="3">Nucleotide-diphosphate-sugar epimerase</fullName>
    </submittedName>
</protein>
<reference evidence="3 4" key="1">
    <citation type="submission" date="2018-12" db="EMBL/GenBank/DDBJ databases">
        <title>Draft genome sequence of Embleya hyalina NBRC 13850T.</title>
        <authorList>
            <person name="Komaki H."/>
            <person name="Hosoyama A."/>
            <person name="Kimura A."/>
            <person name="Ichikawa N."/>
            <person name="Tamura T."/>
        </authorList>
    </citation>
    <scope>NUCLEOTIDE SEQUENCE [LARGE SCALE GENOMIC DNA]</scope>
    <source>
        <strain evidence="3 4">NBRC 13850</strain>
    </source>
</reference>
<dbReference type="Gene3D" id="3.90.25.10">
    <property type="entry name" value="UDP-galactose 4-epimerase, domain 1"/>
    <property type="match status" value="1"/>
</dbReference>
<proteinExistence type="predicted"/>
<gene>
    <name evidence="3" type="ORF">EHYA_06163</name>
</gene>
<sequence>MILVTGATGNVGRHVVAELLAAGVGVRALVRRPDTADLPPGVEVVAGDLADPAGLAAALSGVESVFLVWPFLTAEGAPEVLAAVTEHTDRVVYLSSSRVRDALAGRDDPIGALHADLERTITGSGATWTFLRAETIASNTLGWAGQIRETGVVHGPDLPAKPVVHPGDIAAVAVRVLTEDGHAGAGYVLTGPDVLTRADQVALIGAAIGRPLRFEPVPPAVARARMLADGRPPALVDALLAGADAPPQPAVPTTTVRDLTGTPPRDFRDWAKEHAADFT</sequence>
<dbReference type="EMBL" id="BIFH01000028">
    <property type="protein sequence ID" value="GCD98456.1"/>
    <property type="molecule type" value="Genomic_DNA"/>
</dbReference>
<accession>A0A401YV57</accession>